<dbReference type="RefSeq" id="WP_408977137.1">
    <property type="nucleotide sequence ID" value="NZ_JBJUVG010000004.1"/>
</dbReference>
<evidence type="ECO:0000313" key="8">
    <source>
        <dbReference type="Proteomes" id="UP001631949"/>
    </source>
</evidence>
<keyword evidence="2 7" id="KW-0645">Protease</keyword>
<keyword evidence="4" id="KW-0788">Thiol protease</keyword>
<gene>
    <name evidence="7" type="ORF">ACKQTC_03965</name>
</gene>
<proteinExistence type="inferred from homology"/>
<organism evidence="7 8">
    <name type="scientific">Peptococcus simiae</name>
    <dbReference type="NCBI Taxonomy" id="1643805"/>
    <lineage>
        <taxon>Bacteria</taxon>
        <taxon>Bacillati</taxon>
        <taxon>Bacillota</taxon>
        <taxon>Clostridia</taxon>
        <taxon>Eubacteriales</taxon>
        <taxon>Peptococcaceae</taxon>
        <taxon>Peptococcus</taxon>
    </lineage>
</organism>
<evidence type="ECO:0000256" key="3">
    <source>
        <dbReference type="ARBA" id="ARBA00022801"/>
    </source>
</evidence>
<dbReference type="PANTHER" id="PTHR39178:SF1">
    <property type="entry name" value="RIBOSOMAL-PROCESSING CYSTEINE PROTEASE PRP"/>
    <property type="match status" value="1"/>
</dbReference>
<evidence type="ECO:0000256" key="1">
    <source>
        <dbReference type="ARBA" id="ARBA00022517"/>
    </source>
</evidence>
<dbReference type="Proteomes" id="UP001631949">
    <property type="component" value="Unassembled WGS sequence"/>
</dbReference>
<dbReference type="PANTHER" id="PTHR39178">
    <property type="entry name" value="HYPOTHETICAL RIBOSOME-ASSOCIATED PROTEIN"/>
    <property type="match status" value="1"/>
</dbReference>
<dbReference type="GO" id="GO:0008233">
    <property type="term" value="F:peptidase activity"/>
    <property type="evidence" value="ECO:0007669"/>
    <property type="project" value="UniProtKB-KW"/>
</dbReference>
<name>A0ABW9GY36_9FIRM</name>
<keyword evidence="3" id="KW-0378">Hydrolase</keyword>
<comment type="similarity">
    <text evidence="5">Belongs to the Prp family.</text>
</comment>
<dbReference type="CDD" id="cd16332">
    <property type="entry name" value="Prp-like"/>
    <property type="match status" value="1"/>
</dbReference>
<dbReference type="InterPro" id="IPR036764">
    <property type="entry name" value="Peptidase_Prp_sf"/>
</dbReference>
<evidence type="ECO:0000256" key="6">
    <source>
        <dbReference type="ARBA" id="ARBA00044538"/>
    </source>
</evidence>
<reference evidence="7 8" key="1">
    <citation type="journal article" date="2016" name="Int. J. Syst. Evol. Microbiol.">
        <title>Peptococcus simiae sp. nov., isolated from rhesus macaque faeces and emended description of the genus Peptococcus.</title>
        <authorList>
            <person name="Shkoporov A.N."/>
            <person name="Efimov B.A."/>
            <person name="Kondova I."/>
            <person name="Ouwerling B."/>
            <person name="Chaplin A.V."/>
            <person name="Shcherbakova V.A."/>
            <person name="Langermans J.A.M."/>
        </authorList>
    </citation>
    <scope>NUCLEOTIDE SEQUENCE [LARGE SCALE GENOMIC DNA]</scope>
    <source>
        <strain evidence="7 8">M108</strain>
    </source>
</reference>
<dbReference type="Gene3D" id="3.30.70.1490">
    <property type="entry name" value="Cysteine protease Prp"/>
    <property type="match status" value="1"/>
</dbReference>
<evidence type="ECO:0000256" key="4">
    <source>
        <dbReference type="ARBA" id="ARBA00022807"/>
    </source>
</evidence>
<evidence type="ECO:0000313" key="7">
    <source>
        <dbReference type="EMBL" id="MFM9413518.1"/>
    </source>
</evidence>
<dbReference type="InterPro" id="IPR007422">
    <property type="entry name" value="Peptidase_Prp"/>
</dbReference>
<keyword evidence="1" id="KW-0690">Ribosome biogenesis</keyword>
<dbReference type="Pfam" id="PF04327">
    <property type="entry name" value="Peptidase_Prp"/>
    <property type="match status" value="1"/>
</dbReference>
<evidence type="ECO:0000256" key="5">
    <source>
        <dbReference type="ARBA" id="ARBA00044503"/>
    </source>
</evidence>
<comment type="caution">
    <text evidence="7">The sequence shown here is derived from an EMBL/GenBank/DDBJ whole genome shotgun (WGS) entry which is preliminary data.</text>
</comment>
<sequence length="110" mass="11769">MIRIDLVRGTNGWCGYTVQGHAGLDDYGKDILCAAVSALTIATANGLSAQGVALAECSAEADRICLRLADDLSPDAQVKAQAILETYVLAVEALNEDYDDAFIQIHRTNR</sequence>
<dbReference type="GO" id="GO:0006508">
    <property type="term" value="P:proteolysis"/>
    <property type="evidence" value="ECO:0007669"/>
    <property type="project" value="UniProtKB-KW"/>
</dbReference>
<evidence type="ECO:0000256" key="2">
    <source>
        <dbReference type="ARBA" id="ARBA00022670"/>
    </source>
</evidence>
<dbReference type="EMBL" id="JBJUVG010000004">
    <property type="protein sequence ID" value="MFM9413518.1"/>
    <property type="molecule type" value="Genomic_DNA"/>
</dbReference>
<keyword evidence="8" id="KW-1185">Reference proteome</keyword>
<dbReference type="SUPFAM" id="SSF118010">
    <property type="entry name" value="TM1457-like"/>
    <property type="match status" value="1"/>
</dbReference>
<accession>A0ABW9GY36</accession>
<protein>
    <recommendedName>
        <fullName evidence="6">Ribosomal processing cysteine protease Prp</fullName>
    </recommendedName>
</protein>